<feature type="chain" id="PRO_5016771906" description="DUF5723 domain-containing protein" evidence="1">
    <location>
        <begin position="19"/>
        <end position="467"/>
    </location>
</feature>
<feature type="domain" description="DUF5723" evidence="2">
    <location>
        <begin position="41"/>
        <end position="420"/>
    </location>
</feature>
<evidence type="ECO:0000256" key="1">
    <source>
        <dbReference type="SAM" id="SignalP"/>
    </source>
</evidence>
<dbReference type="STRING" id="880526.GCA_000427365_00672"/>
<dbReference type="EMBL" id="UGVL01000001">
    <property type="protein sequence ID" value="SUE33565.1"/>
    <property type="molecule type" value="Genomic_DNA"/>
</dbReference>
<gene>
    <name evidence="3" type="ORF">NCTC11190_00774</name>
</gene>
<keyword evidence="1" id="KW-0732">Signal</keyword>
<organism evidence="3 4">
    <name type="scientific">Rikenella microfusus</name>
    <dbReference type="NCBI Taxonomy" id="28139"/>
    <lineage>
        <taxon>Bacteria</taxon>
        <taxon>Pseudomonadati</taxon>
        <taxon>Bacteroidota</taxon>
        <taxon>Bacteroidia</taxon>
        <taxon>Bacteroidales</taxon>
        <taxon>Rikenellaceae</taxon>
        <taxon>Rikenella</taxon>
    </lineage>
</organism>
<dbReference type="InterPro" id="IPR043781">
    <property type="entry name" value="DUF5723"/>
</dbReference>
<protein>
    <recommendedName>
        <fullName evidence="2">DUF5723 domain-containing protein</fullName>
    </recommendedName>
</protein>
<evidence type="ECO:0000259" key="2">
    <source>
        <dbReference type="Pfam" id="PF18990"/>
    </source>
</evidence>
<dbReference type="OrthoDB" id="1489601at2"/>
<keyword evidence="4" id="KW-1185">Reference proteome</keyword>
<sequence length="467" mass="51539">MKRLYTLFLLLACGYAGAPATAQDHFLFTARDLPQSMLYNPAMRPSRGFVTIPLFGSLTAGFDNSFSYDKVIDKNADGVKYLDTRGLLDATKGKDLTLMRFNLDLVNTGFFVGPKDYMGVSLRARAHMATSMPEGLFGMILDNPINEYKTFDVSMTPNAIGWVELGVSYTRDIDENWRVGGRLKYVNGLMSVQSTGMDVTVRKEYDRYTVTGDYALRGGNVDFSTGGGLFEDLLSNLSSNPGFAFDLGATYRSNDKRLNVAFSVTDLGAVFWNKKNSSVIRTHSEGRTYDFYGVDGLGGLIDGTTSIGHVLDSAYTDLSRTLRADTTAGSFAQMLPTTFQAAADYALGPYMRHHVSAGFVGMIPYHGKLHYAISAGYAYRTLTGTWQLMANYTYKSNNPVNVGLGVVMNTGKFQLYLAMDNIIPAFTLTGARGTNVSLGLNFFTSRSREFRSCDRRASRKAARYYSR</sequence>
<proteinExistence type="predicted"/>
<dbReference type="AlphaFoldDB" id="A0A379MPW6"/>
<accession>A0A379MPW6</accession>
<name>A0A379MPW6_9BACT</name>
<evidence type="ECO:0000313" key="3">
    <source>
        <dbReference type="EMBL" id="SUE33565.1"/>
    </source>
</evidence>
<feature type="signal peptide" evidence="1">
    <location>
        <begin position="1"/>
        <end position="18"/>
    </location>
</feature>
<evidence type="ECO:0000313" key="4">
    <source>
        <dbReference type="Proteomes" id="UP000255233"/>
    </source>
</evidence>
<reference evidence="3 4" key="1">
    <citation type="submission" date="2018-06" db="EMBL/GenBank/DDBJ databases">
        <authorList>
            <consortium name="Pathogen Informatics"/>
            <person name="Doyle S."/>
        </authorList>
    </citation>
    <scope>NUCLEOTIDE SEQUENCE [LARGE SCALE GENOMIC DNA]</scope>
    <source>
        <strain evidence="3 4">NCTC11190</strain>
    </source>
</reference>
<dbReference type="Proteomes" id="UP000255233">
    <property type="component" value="Unassembled WGS sequence"/>
</dbReference>
<dbReference type="Pfam" id="PF18990">
    <property type="entry name" value="DUF5723"/>
    <property type="match status" value="1"/>
</dbReference>
<dbReference type="RefSeq" id="WP_027290455.1">
    <property type="nucleotide sequence ID" value="NZ_UGVL01000001.1"/>
</dbReference>